<keyword evidence="1" id="KW-0808">Transferase</keyword>
<dbReference type="KEGG" id="cbot:ATE48_14015"/>
<name>A0A1B1AK74_9PROT</name>
<evidence type="ECO:0000256" key="1">
    <source>
        <dbReference type="ARBA" id="ARBA00022679"/>
    </source>
</evidence>
<reference evidence="2 3" key="1">
    <citation type="submission" date="2015-11" db="EMBL/GenBank/DDBJ databases">
        <title>Whole-Genome Sequence of Candidatus Oderbacter manganicum from the National Park Lower Oder Valley, Germany.</title>
        <authorList>
            <person name="Braun B."/>
            <person name="Liere K."/>
            <person name="Szewzyk U."/>
        </authorList>
    </citation>
    <scope>NUCLEOTIDE SEQUENCE [LARGE SCALE GENOMIC DNA]</scope>
    <source>
        <strain evidence="2 3">OTSz_A_272</strain>
    </source>
</reference>
<dbReference type="Gene3D" id="1.25.40.10">
    <property type="entry name" value="Tetratricopeptide repeat domain"/>
    <property type="match status" value="2"/>
</dbReference>
<dbReference type="Gene3D" id="3.40.50.300">
    <property type="entry name" value="P-loop containing nucleotide triphosphate hydrolases"/>
    <property type="match status" value="1"/>
</dbReference>
<proteinExistence type="predicted"/>
<dbReference type="SUPFAM" id="SSF52540">
    <property type="entry name" value="P-loop containing nucleoside triphosphate hydrolases"/>
    <property type="match status" value="1"/>
</dbReference>
<dbReference type="InterPro" id="IPR027417">
    <property type="entry name" value="P-loop_NTPase"/>
</dbReference>
<dbReference type="Pfam" id="PF13432">
    <property type="entry name" value="TPR_16"/>
    <property type="match status" value="2"/>
</dbReference>
<dbReference type="Proteomes" id="UP000092498">
    <property type="component" value="Chromosome"/>
</dbReference>
<keyword evidence="3" id="KW-1185">Reference proteome</keyword>
<dbReference type="AlphaFoldDB" id="A0A1B1AK74"/>
<dbReference type="EMBL" id="CP013244">
    <property type="protein sequence ID" value="ANP46953.1"/>
    <property type="molecule type" value="Genomic_DNA"/>
</dbReference>
<gene>
    <name evidence="2" type="ORF">ATE48_14015</name>
</gene>
<dbReference type="InterPro" id="IPR026634">
    <property type="entry name" value="TPST-like"/>
</dbReference>
<dbReference type="PANTHER" id="PTHR12788:SF10">
    <property type="entry name" value="PROTEIN-TYROSINE SULFOTRANSFERASE"/>
    <property type="match status" value="1"/>
</dbReference>
<dbReference type="SMART" id="SM00028">
    <property type="entry name" value="TPR"/>
    <property type="match status" value="3"/>
</dbReference>
<dbReference type="Pfam" id="PF13469">
    <property type="entry name" value="Sulfotransfer_3"/>
    <property type="match status" value="1"/>
</dbReference>
<organism evidence="2 3">
    <name type="scientific">Candidatus Viadribacter manganicus</name>
    <dbReference type="NCBI Taxonomy" id="1759059"/>
    <lineage>
        <taxon>Bacteria</taxon>
        <taxon>Pseudomonadati</taxon>
        <taxon>Pseudomonadota</taxon>
        <taxon>Alphaproteobacteria</taxon>
        <taxon>Hyphomonadales</taxon>
        <taxon>Hyphomonadaceae</taxon>
        <taxon>Candidatus Viadribacter</taxon>
    </lineage>
</organism>
<accession>A0A1B1AK74</accession>
<dbReference type="InterPro" id="IPR019734">
    <property type="entry name" value="TPR_rpt"/>
</dbReference>
<sequence length="517" mass="56754">MQAAQAFLARRDFASAKQAAEAVLRERPSDAQANQIAGIAALEMGEVETAKQHLRRADAAAPGQPHILNALGVACRRLGELTEARRLFARSGQRGLIDGWRNLGNLEANAGEAIATSRAYEKALKLRYDDAVSHAGLAQALELLHKADLARDHAAKALALDPSNEIAELTLANLAMRDGNVDEAERFAGSVAKRTRSPVNQALAWGIVGDARDRGGDAAEAFAAFAEANRILLSLNQAHLGAAHLPYHPEGVARMRAFVERENFSPWPQSEAPAPVFLVGFPRSGTTLLEQILSAHSQLVCIEEREHLAQSALDVAAHPERLATLDDAAIEAIRGEYWRRVRAEVKVGKWQVVDKLPLNIIFLPLIRRVFPGAKILLALRDPRDVVLSCFQQRFGINAAMVQFLDLGLAAAYYDNVMSLGLLCRERLGLPVHEVRYESVVGDLEGVARGVTQFLGLDFEPGMLAFREAALKRNINTPSARQVVQPVYSRSLGRWRRYETQLQPVLPLLNQWAARLGY</sequence>
<dbReference type="InterPro" id="IPR011990">
    <property type="entry name" value="TPR-like_helical_dom_sf"/>
</dbReference>
<evidence type="ECO:0000313" key="3">
    <source>
        <dbReference type="Proteomes" id="UP000092498"/>
    </source>
</evidence>
<dbReference type="STRING" id="1759059.ATE48_14015"/>
<protein>
    <submittedName>
        <fullName evidence="2">Uncharacterized protein</fullName>
    </submittedName>
</protein>
<dbReference type="InParanoid" id="A0A1B1AK74"/>
<dbReference type="GO" id="GO:0008476">
    <property type="term" value="F:protein-tyrosine sulfotransferase activity"/>
    <property type="evidence" value="ECO:0007669"/>
    <property type="project" value="InterPro"/>
</dbReference>
<evidence type="ECO:0000313" key="2">
    <source>
        <dbReference type="EMBL" id="ANP46953.1"/>
    </source>
</evidence>
<dbReference type="PANTHER" id="PTHR12788">
    <property type="entry name" value="PROTEIN-TYROSINE SULFOTRANSFERASE 2"/>
    <property type="match status" value="1"/>
</dbReference>
<dbReference type="SUPFAM" id="SSF81901">
    <property type="entry name" value="HCP-like"/>
    <property type="match status" value="1"/>
</dbReference>